<evidence type="ECO:0000313" key="2">
    <source>
        <dbReference type="Proteomes" id="UP001281147"/>
    </source>
</evidence>
<dbReference type="EMBL" id="JAUTXU010000067">
    <property type="protein sequence ID" value="KAK3712823.1"/>
    <property type="molecule type" value="Genomic_DNA"/>
</dbReference>
<sequence>MLPATSNGSRCIYCAFRTQQLALQARRLRNPVRQFHATATAHVRIRYDNRPPLQHNSGRAQDDVYSSSGSGFLGRTDKSSVIRKFKRGEAGDDRKDRGRQEKDNFETALKNRLNAAKEELKDAPLLDQLRKEKEAANEKADSFPQIWKSFTSKLSLTPGGGSPYIDPPPSNPTLRDLRSAFSTRGSHGLDDRIKYAFYAHLTGTRFTPSDIRNQQTLADLRYPSEWFPATRQIHRTIHLHVGPTNSGKTYHALQRLEKAETGVYGGPLRLLAHEVYMRMNAKGRACSLITGEERRMAKREQGELGSMFACTVEMMPLNKSLDVAVIDEIQMIGSAERGWAWTQALLGVKAKEVHLCGEERTVPLIRELCASVGEKLEIHHYERLSPLQVADKSLEGRLQDLRKGDCIVSFSVMGIHALRRQIERATGKKVATVYGSLPPETRAQQARLFNDPDNEYDYLVASDAVGMGLNLAIKRIIFEHSSKFDGVQRRPLSVADIKQIAGRAGRYRVAGFSNTATAAKTESEDAANLANQPLAAAKGEDTSPTPPPTDNETLGLVTTLEPFDYPLIRAAMSSEPDPIRSAGIFPPSPVLERFASYFPPSTPFSYILTRLHELSQMHPRFHLCGLRDQVWVADLIEGVPGLTISDRNVICSSPASKTDLELWKDLMPAYARRIAEQSDGSIDNIQELPLEVLDAEVSASREYLRALERLHKGVVTYLWLSYRFAGIFSTRGLAFHVKGLVEEKIEAVLGKFSFEEAARRKLVVKREKEMVRALEGFGAVEGDKEEEGRAAVREGFDEVVKGDEEAEGQQQTDLTMGGDRFGGEEDMVFEDPVDAQVVAEPEGSVSSFAQWRQREIRGESQGSRELEIDTMLSDAVEAGNEQGHAAARQDELFEQRPTVGDEPSDEAIAEQSLEAMSPEQDPSGLEQPITPQTDKEIPPVETQQAPPLKPVDDQPGGHRQFGGAAVPPKHLAHLDVDATEMERDIVSRP</sequence>
<comment type="caution">
    <text evidence="1">The sequence shown here is derived from an EMBL/GenBank/DDBJ whole genome shotgun (WGS) entry which is preliminary data.</text>
</comment>
<reference evidence="1" key="1">
    <citation type="submission" date="2023-07" db="EMBL/GenBank/DDBJ databases">
        <title>Black Yeasts Isolated from many extreme environments.</title>
        <authorList>
            <person name="Coleine C."/>
            <person name="Stajich J.E."/>
            <person name="Selbmann L."/>
        </authorList>
    </citation>
    <scope>NUCLEOTIDE SEQUENCE</scope>
    <source>
        <strain evidence="1">CCFEE 5714</strain>
    </source>
</reference>
<evidence type="ECO:0000313" key="1">
    <source>
        <dbReference type="EMBL" id="KAK3712823.1"/>
    </source>
</evidence>
<keyword evidence="1" id="KW-0067">ATP-binding</keyword>
<keyword evidence="2" id="KW-1185">Reference proteome</keyword>
<keyword evidence="1" id="KW-0378">Hydrolase</keyword>
<keyword evidence="1" id="KW-0347">Helicase</keyword>
<proteinExistence type="predicted"/>
<protein>
    <submittedName>
        <fullName evidence="1">RNA helicase</fullName>
        <ecNumber evidence="1">3.6.4.13</ecNumber>
    </submittedName>
</protein>
<accession>A0ACC3NB25</accession>
<name>A0ACC3NB25_9PEZI</name>
<keyword evidence="1" id="KW-0547">Nucleotide-binding</keyword>
<gene>
    <name evidence="1" type="primary">SUV3_2</name>
    <name evidence="1" type="ORF">LTR37_008914</name>
</gene>
<dbReference type="EC" id="3.6.4.13" evidence="1"/>
<dbReference type="Proteomes" id="UP001281147">
    <property type="component" value="Unassembled WGS sequence"/>
</dbReference>
<organism evidence="1 2">
    <name type="scientific">Vermiconidia calcicola</name>
    <dbReference type="NCBI Taxonomy" id="1690605"/>
    <lineage>
        <taxon>Eukaryota</taxon>
        <taxon>Fungi</taxon>
        <taxon>Dikarya</taxon>
        <taxon>Ascomycota</taxon>
        <taxon>Pezizomycotina</taxon>
        <taxon>Dothideomycetes</taxon>
        <taxon>Dothideomycetidae</taxon>
        <taxon>Mycosphaerellales</taxon>
        <taxon>Extremaceae</taxon>
        <taxon>Vermiconidia</taxon>
    </lineage>
</organism>